<proteinExistence type="predicted"/>
<gene>
    <name evidence="3" type="ORF">FK530_12130</name>
</gene>
<dbReference type="Pfam" id="PF22679">
    <property type="entry name" value="T1R_D3-like"/>
    <property type="match status" value="1"/>
</dbReference>
<keyword evidence="4" id="KW-1185">Reference proteome</keyword>
<organism evidence="3 4">
    <name type="scientific">Tsukamurella conjunctivitidis</name>
    <dbReference type="NCBI Taxonomy" id="2592068"/>
    <lineage>
        <taxon>Bacteria</taxon>
        <taxon>Bacillati</taxon>
        <taxon>Actinomycetota</taxon>
        <taxon>Actinomycetes</taxon>
        <taxon>Mycobacteriales</taxon>
        <taxon>Tsukamurellaceae</taxon>
        <taxon>Tsukamurella</taxon>
    </lineage>
</organism>
<keyword evidence="3" id="KW-0540">Nuclease</keyword>
<dbReference type="PANTHER" id="PTHR42927">
    <property type="entry name" value="HELICASE SUPERFAMILY 1 AND 2 DOMAIN-CONTAINING PROTEIN"/>
    <property type="match status" value="1"/>
</dbReference>
<feature type="domain" description="Helicase ATP-binding" evidence="2">
    <location>
        <begin position="290"/>
        <end position="524"/>
    </location>
</feature>
<evidence type="ECO:0000259" key="2">
    <source>
        <dbReference type="SMART" id="SM00487"/>
    </source>
</evidence>
<dbReference type="AlphaFoldDB" id="A0A5C5S3R8"/>
<keyword evidence="3" id="KW-0378">Hydrolase</keyword>
<feature type="compositionally biased region" description="Basic and acidic residues" evidence="1">
    <location>
        <begin position="1070"/>
        <end position="1082"/>
    </location>
</feature>
<dbReference type="PANTHER" id="PTHR42927:SF1">
    <property type="entry name" value="HELICASE SUPERFAMILY 1 AND 2 DOMAIN-CONTAINING PROTEIN"/>
    <property type="match status" value="1"/>
</dbReference>
<dbReference type="InterPro" id="IPR040980">
    <property type="entry name" value="SWI2_SNF2"/>
</dbReference>
<dbReference type="SMART" id="SM00487">
    <property type="entry name" value="DEXDc"/>
    <property type="match status" value="1"/>
</dbReference>
<dbReference type="GO" id="GO:0009035">
    <property type="term" value="F:type I site-specific deoxyribonuclease activity"/>
    <property type="evidence" value="ECO:0007669"/>
    <property type="project" value="UniProtKB-EC"/>
</dbReference>
<dbReference type="SUPFAM" id="SSF52540">
    <property type="entry name" value="P-loop containing nucleoside triphosphate hydrolases"/>
    <property type="match status" value="1"/>
</dbReference>
<feature type="region of interest" description="Disordered" evidence="1">
    <location>
        <begin position="1049"/>
        <end position="1082"/>
    </location>
</feature>
<dbReference type="Gene3D" id="3.90.1570.50">
    <property type="match status" value="1"/>
</dbReference>
<dbReference type="Gene3D" id="3.40.50.300">
    <property type="entry name" value="P-loop containing nucleotide triphosphate hydrolases"/>
    <property type="match status" value="3"/>
</dbReference>
<dbReference type="OrthoDB" id="9758243at2"/>
<dbReference type="GO" id="GO:0009307">
    <property type="term" value="P:DNA restriction-modification system"/>
    <property type="evidence" value="ECO:0007669"/>
    <property type="project" value="UniProtKB-KW"/>
</dbReference>
<dbReference type="InterPro" id="IPR027417">
    <property type="entry name" value="P-loop_NTPase"/>
</dbReference>
<protein>
    <submittedName>
        <fullName evidence="3">Type I restriction endonuclease subunit R</fullName>
    </submittedName>
</protein>
<dbReference type="GO" id="GO:0005524">
    <property type="term" value="F:ATP binding"/>
    <property type="evidence" value="ECO:0007669"/>
    <property type="project" value="UniProtKB-KW"/>
</dbReference>
<evidence type="ECO:0000313" key="3">
    <source>
        <dbReference type="EMBL" id="TWS28921.1"/>
    </source>
</evidence>
<dbReference type="RefSeq" id="WP_146487269.1">
    <property type="nucleotide sequence ID" value="NZ_VIGX01000005.1"/>
</dbReference>
<dbReference type="Pfam" id="PF04313">
    <property type="entry name" value="HSDR_N"/>
    <property type="match status" value="1"/>
</dbReference>
<dbReference type="EMBL" id="VIGX01000005">
    <property type="protein sequence ID" value="TWS28921.1"/>
    <property type="molecule type" value="Genomic_DNA"/>
</dbReference>
<name>A0A5C5S3R8_9ACTN</name>
<dbReference type="InterPro" id="IPR014001">
    <property type="entry name" value="Helicase_ATP-bd"/>
</dbReference>
<dbReference type="Pfam" id="PF18766">
    <property type="entry name" value="SWI2_SNF2"/>
    <property type="match status" value="1"/>
</dbReference>
<dbReference type="InterPro" id="IPR055180">
    <property type="entry name" value="HsdR_RecA-like_helicase_dom_2"/>
</dbReference>
<accession>A0A5C5S3R8</accession>
<dbReference type="InterPro" id="IPR007409">
    <property type="entry name" value="Restrct_endonuc_type1_HsdR_N"/>
</dbReference>
<reference evidence="3 4" key="1">
    <citation type="submission" date="2019-06" db="EMBL/GenBank/DDBJ databases">
        <title>Tsukamurella conjunctivitidis sp. nov., Tsukamurella assacharolytica sp. nov. and Tsukamurella sputae sp. nov. isolated from patients with conjunctivitis, bacteraemia (lymphoma) and respiratory infection (sputum) in Hong Kong.</title>
        <authorList>
            <person name="Teng J.L.L."/>
            <person name="Lee H.H."/>
            <person name="Fong J.Y.H."/>
            <person name="Fok K.M.N."/>
            <person name="Lau S.K.P."/>
            <person name="Woo P.C.Y."/>
        </authorList>
    </citation>
    <scope>NUCLEOTIDE SEQUENCE [LARGE SCALE GENOMIC DNA]</scope>
    <source>
        <strain evidence="3 4">HKU72</strain>
    </source>
</reference>
<evidence type="ECO:0000313" key="4">
    <source>
        <dbReference type="Proteomes" id="UP000319375"/>
    </source>
</evidence>
<sequence>MAQHNEVEFEREIAEYLAGHGWLYSPTDEGYDRERAMFPADLLGYLSDTQPEQLAKVVKPGAKDIAKQQVQLLDRVVKVLDTPMENGGGTLNALRKPVSHLAAKVSLCQFRPESTLNPKTVSDHAAVRLRVMRQVHFSPVTGDTRSVDLVFFVNGLPVATAELKTDFTQSVGDAMTQYRTSRLPKDPDTGQVQPLFASGARALVHFAVSNDEVWMTTNLVGEKTHFLPFNRGTETGGAGNPLNPGGSPSSYLWERVLQRDAWLNILGRLMYIKHEKHTDPISGKTSRSSSLRFPRFHQWEAVTNLTAAVVAEGVGQRYLIQHSAGSGKTDSIAWTAHRMARLQVDNKKVFDSVIVVTDRNVLDAQLQDAIKQIDNDSNIVVAIDRDAASKSGTSKSGLLADALTHEKLIIVVTIQTFPFAMNEIRKNKGLKGKTFAVIADEAHSSQSGQVAGKLKAVLTAEELQDIEDGGEIDAEAFLAAEATERAASQNISYFAFTATPKGKTLELFGRRPTPDTAPEPFHFYTMKQAIEEGYILDVLTGYHSFKLAFQIGQNVTHSVDEVDQSEATQAVMKWVKLNPQTIAQKAAIIVEHFRGNVAHLLEGHAKAMVVADSRKAAVRFKLAIDEYVAKRGYGYGTLVAFSGSVQDPESGPEDFTEASMNPGVHDLRTSFTGDQYKVMIVANKFQTGFDQPLLCAMYVDRKLSGVTAVQTLSRLNRTYRTPSGVSKTAAMTQVVDFVNDPAAIQESFEPYFTDAFLETETDPNLVHDLAAKLDTAAIYTQVEVDQCAHAFVNGKGNNALKAAVGPGQKRFAERYNAALLHNGGDGDKTELAILDMFRKDVGSFVRLYDFMSQIVDYGDAELEKKQIYLRHLDRVIQPENYTAPIDLSDVVLLQVKQVDQGKTDITLGSRIGLSGMTAAGSGEKRDPTMVAFQAVLDRLNDLFGSEDFTTSQKVSFLQALLRTLLDDDALVQQAKVNSTKQFVESPDFDDAVTGAVADNQGAHQKMSDYFFSDAPGRTKLISDIAKWFYQVVAVEADVPLNHGDSIGGGFGEWNPHGRSPVVGQTAQTADRGHGGDDGDRTN</sequence>
<dbReference type="Proteomes" id="UP000319375">
    <property type="component" value="Unassembled WGS sequence"/>
</dbReference>
<dbReference type="GO" id="GO:0003677">
    <property type="term" value="F:DNA binding"/>
    <property type="evidence" value="ECO:0007669"/>
    <property type="project" value="UniProtKB-KW"/>
</dbReference>
<evidence type="ECO:0000256" key="1">
    <source>
        <dbReference type="SAM" id="MobiDB-lite"/>
    </source>
</evidence>
<keyword evidence="3" id="KW-0255">Endonuclease</keyword>
<comment type="caution">
    <text evidence="3">The sequence shown here is derived from an EMBL/GenBank/DDBJ whole genome shotgun (WGS) entry which is preliminary data.</text>
</comment>